<evidence type="ECO:0000256" key="2">
    <source>
        <dbReference type="ARBA" id="ARBA00005189"/>
    </source>
</evidence>
<comment type="pathway">
    <text evidence="2">Lipid metabolism.</text>
</comment>
<keyword evidence="13 17" id="KW-0594">Phospholipid biosynthesis</keyword>
<protein>
    <recommendedName>
        <fullName evidence="17">Phosphatidyl-N-methylethanolamine N-methyltransferase</fullName>
        <ecNumber evidence="17">2.1.1.71</ecNumber>
    </recommendedName>
    <alternativeName>
        <fullName evidence="17">Phospholipid methyltransferase</fullName>
        <shortName evidence="17">PLMT</shortName>
    </alternativeName>
</protein>
<evidence type="ECO:0000256" key="12">
    <source>
        <dbReference type="ARBA" id="ARBA00023136"/>
    </source>
</evidence>
<dbReference type="EMBL" id="CANTUO010000002">
    <property type="protein sequence ID" value="CAI5758163.1"/>
    <property type="molecule type" value="Genomic_DNA"/>
</dbReference>
<dbReference type="HAMAP" id="MF_03216">
    <property type="entry name" value="PLMT"/>
    <property type="match status" value="1"/>
</dbReference>
<dbReference type="PANTHER" id="PTHR15458:SF5">
    <property type="entry name" value="PHOSPHATIDYLETHANOLAMINE N-METHYLTRANSFERASE"/>
    <property type="match status" value="1"/>
</dbReference>
<keyword evidence="11 17" id="KW-0496">Mitochondrion</keyword>
<feature type="intramembrane region" description="Helical" evidence="17">
    <location>
        <begin position="61"/>
        <end position="81"/>
    </location>
</feature>
<gene>
    <name evidence="19" type="ORF">CANVERA_P2676</name>
</gene>
<keyword evidence="5 17" id="KW-0808">Transferase</keyword>
<dbReference type="GO" id="GO:0006656">
    <property type="term" value="P:phosphatidylcholine biosynthetic process"/>
    <property type="evidence" value="ECO:0007669"/>
    <property type="project" value="UniProtKB-UniRule"/>
</dbReference>
<dbReference type="OrthoDB" id="8300106at2759"/>
<feature type="topological domain" description="Cytoplasmic" evidence="17">
    <location>
        <begin position="229"/>
        <end position="250"/>
    </location>
</feature>
<comment type="catalytic activity">
    <reaction evidence="16 17">
        <text>a 1,2-diacyl-sn-glycero-3-phospho-N-methylethanolamine + S-adenosyl-L-methionine = a 1,2-diacyl-sn-glycero-3-phospho-N,N-dimethylethanolamine + S-adenosyl-L-homocysteine + H(+)</text>
        <dbReference type="Rhea" id="RHEA:32735"/>
        <dbReference type="ChEBI" id="CHEBI:15378"/>
        <dbReference type="ChEBI" id="CHEBI:57856"/>
        <dbReference type="ChEBI" id="CHEBI:59789"/>
        <dbReference type="ChEBI" id="CHEBI:64572"/>
        <dbReference type="ChEBI" id="CHEBI:64573"/>
        <dbReference type="EC" id="2.1.1.71"/>
    </reaction>
</comment>
<feature type="topological domain" description="Lumenal" evidence="17">
    <location>
        <begin position="1"/>
        <end position="60"/>
    </location>
</feature>
<evidence type="ECO:0000256" key="18">
    <source>
        <dbReference type="SAM" id="Phobius"/>
    </source>
</evidence>
<dbReference type="FunFam" id="1.20.120.1630:FF:000005">
    <property type="entry name" value="Phosphatidylethanolamine N-methyltransferase"/>
    <property type="match status" value="1"/>
</dbReference>
<accession>A0A9W4TYN9</accession>
<evidence type="ECO:0000256" key="3">
    <source>
        <dbReference type="ARBA" id="ARBA00022516"/>
    </source>
</evidence>
<evidence type="ECO:0000256" key="16">
    <source>
        <dbReference type="ARBA" id="ARBA00052459"/>
    </source>
</evidence>
<dbReference type="EC" id="2.1.1.71" evidence="17"/>
<evidence type="ECO:0000256" key="6">
    <source>
        <dbReference type="ARBA" id="ARBA00022691"/>
    </source>
</evidence>
<keyword evidence="3 17" id="KW-0444">Lipid biosynthesis</keyword>
<feature type="topological domain" description="Lumenal" evidence="17">
    <location>
        <begin position="165"/>
        <end position="207"/>
    </location>
</feature>
<evidence type="ECO:0000313" key="20">
    <source>
        <dbReference type="Proteomes" id="UP001152885"/>
    </source>
</evidence>
<evidence type="ECO:0000256" key="9">
    <source>
        <dbReference type="ARBA" id="ARBA00022989"/>
    </source>
</evidence>
<keyword evidence="20" id="KW-1185">Reference proteome</keyword>
<evidence type="ECO:0000256" key="5">
    <source>
        <dbReference type="ARBA" id="ARBA00022679"/>
    </source>
</evidence>
<comment type="similarity">
    <text evidence="17">Belongs to the class VI-like SAM-binding methyltransferase superfamily. PEMT/PEM2 methyltransferase family.</text>
</comment>
<evidence type="ECO:0000256" key="11">
    <source>
        <dbReference type="ARBA" id="ARBA00023128"/>
    </source>
</evidence>
<dbReference type="PANTHER" id="PTHR15458">
    <property type="entry name" value="PHOSPHATIDYLETHANOLAMINE N-METHYLTRANSFERASE"/>
    <property type="match status" value="1"/>
</dbReference>
<comment type="subcellular location">
    <subcellularLocation>
        <location evidence="17">Endoplasmic reticulum membrane</location>
        <topology evidence="17">Multi-pass membrane protein</topology>
    </subcellularLocation>
    <subcellularLocation>
        <location evidence="17">Mitochondrion membrane</location>
        <topology evidence="17">Multi-pass membrane protein</topology>
    </subcellularLocation>
</comment>
<dbReference type="Proteomes" id="UP001152885">
    <property type="component" value="Unassembled WGS sequence"/>
</dbReference>
<dbReference type="GO" id="GO:0032259">
    <property type="term" value="P:methylation"/>
    <property type="evidence" value="ECO:0007669"/>
    <property type="project" value="UniProtKB-KW"/>
</dbReference>
<sequence>MVAFQDYLLTYAKSFIPLYPQIKTIRTTYDLIEHLKYEYSYLPNELVFLFNHFFEYVTIDKFFWITLGSIAFNPIFWNIAARLEYNNRILTKLAFNSPKLGCYILAITIFSLGIFRDSIYHEFLKLQPTYAPIEESLIVKFIAVLVFLFGNVLVVSSMYSLGVTGTYLGDYFGILMNERVTGFPFNINDNPMYNGSTLCFLGTALWYGKPSGILISGFVYVMYKIALLFEEPFTAKIYAKRDEELKKKEI</sequence>
<organism evidence="19 20">
    <name type="scientific">Candida verbasci</name>
    <dbReference type="NCBI Taxonomy" id="1227364"/>
    <lineage>
        <taxon>Eukaryota</taxon>
        <taxon>Fungi</taxon>
        <taxon>Dikarya</taxon>
        <taxon>Ascomycota</taxon>
        <taxon>Saccharomycotina</taxon>
        <taxon>Pichiomycetes</taxon>
        <taxon>Debaryomycetaceae</taxon>
        <taxon>Candida/Lodderomyces clade</taxon>
        <taxon>Candida</taxon>
    </lineage>
</organism>
<evidence type="ECO:0000256" key="1">
    <source>
        <dbReference type="ARBA" id="ARBA00004969"/>
    </source>
</evidence>
<keyword evidence="8 17" id="KW-0256">Endoplasmic reticulum</keyword>
<keyword evidence="9 17" id="KW-1133">Transmembrane helix</keyword>
<dbReference type="PROSITE" id="PS51599">
    <property type="entry name" value="SAM_PEMT_PEM2"/>
    <property type="match status" value="1"/>
</dbReference>
<dbReference type="GO" id="GO:0031966">
    <property type="term" value="C:mitochondrial membrane"/>
    <property type="evidence" value="ECO:0007669"/>
    <property type="project" value="UniProtKB-SubCell"/>
</dbReference>
<comment type="function">
    <text evidence="17">Catalyzes the second two steps of the methylation pathway of phosphatidylcholine biosynthesis, the SAM-dependent methylation of phosphatidylmonomethylethanolamine (PMME) to phosphatidyldimethylethanolamine (PDME) and of PDME to phosphatidylcholine (PC).</text>
</comment>
<feature type="transmembrane region" description="Helical" evidence="18">
    <location>
        <begin position="62"/>
        <end position="80"/>
    </location>
</feature>
<comment type="caution">
    <text evidence="17">Lacks conserved residue(s) required for the propagation of feature annotation.</text>
</comment>
<keyword evidence="6 17" id="KW-0949">S-adenosyl-L-methionine</keyword>
<dbReference type="AlphaFoldDB" id="A0A9W4TYN9"/>
<keyword evidence="10 17" id="KW-0443">Lipid metabolism</keyword>
<dbReference type="InterPro" id="IPR024960">
    <property type="entry name" value="PEMT/MFAP"/>
</dbReference>
<keyword evidence="14 17" id="KW-1208">Phospholipid metabolism</keyword>
<evidence type="ECO:0000256" key="14">
    <source>
        <dbReference type="ARBA" id="ARBA00023264"/>
    </source>
</evidence>
<comment type="catalytic activity">
    <reaction evidence="15">
        <text>a 1,2-diacyl-sn-glycero-3-phospho-N,N-dimethylethanolamine + S-adenosyl-L-methionine = a 1,2-diacyl-sn-glycero-3-phosphocholine + S-adenosyl-L-homocysteine + H(+)</text>
        <dbReference type="Rhea" id="RHEA:32739"/>
        <dbReference type="ChEBI" id="CHEBI:15378"/>
        <dbReference type="ChEBI" id="CHEBI:57643"/>
        <dbReference type="ChEBI" id="CHEBI:57856"/>
        <dbReference type="ChEBI" id="CHEBI:59789"/>
        <dbReference type="ChEBI" id="CHEBI:64572"/>
        <dbReference type="EC" id="2.1.1.71"/>
    </reaction>
</comment>
<comment type="pathway">
    <text evidence="1 17">Phospholipid metabolism; phosphatidylcholine biosynthesis.</text>
</comment>
<comment type="caution">
    <text evidence="19">The sequence shown here is derived from an EMBL/GenBank/DDBJ whole genome shotgun (WGS) entry which is preliminary data.</text>
</comment>
<evidence type="ECO:0000313" key="19">
    <source>
        <dbReference type="EMBL" id="CAI5758163.1"/>
    </source>
</evidence>
<proteinExistence type="inferred from homology"/>
<dbReference type="Pfam" id="PF04191">
    <property type="entry name" value="PEMT"/>
    <property type="match status" value="1"/>
</dbReference>
<dbReference type="InterPro" id="IPR007318">
    <property type="entry name" value="Phopholipid_MeTrfase"/>
</dbReference>
<evidence type="ECO:0000256" key="10">
    <source>
        <dbReference type="ARBA" id="ARBA00023098"/>
    </source>
</evidence>
<evidence type="ECO:0000256" key="13">
    <source>
        <dbReference type="ARBA" id="ARBA00023209"/>
    </source>
</evidence>
<keyword evidence="12 17" id="KW-0472">Membrane</keyword>
<dbReference type="Gene3D" id="1.20.120.1630">
    <property type="match status" value="1"/>
</dbReference>
<name>A0A9W4TYN9_9ASCO</name>
<evidence type="ECO:0000256" key="15">
    <source>
        <dbReference type="ARBA" id="ARBA00051252"/>
    </source>
</evidence>
<keyword evidence="4 17" id="KW-0489">Methyltransferase</keyword>
<evidence type="ECO:0000256" key="4">
    <source>
        <dbReference type="ARBA" id="ARBA00022603"/>
    </source>
</evidence>
<dbReference type="GO" id="GO:0005789">
    <property type="term" value="C:endoplasmic reticulum membrane"/>
    <property type="evidence" value="ECO:0007669"/>
    <property type="project" value="UniProtKB-SubCell"/>
</dbReference>
<evidence type="ECO:0000256" key="8">
    <source>
        <dbReference type="ARBA" id="ARBA00022824"/>
    </source>
</evidence>
<evidence type="ECO:0000256" key="7">
    <source>
        <dbReference type="ARBA" id="ARBA00022692"/>
    </source>
</evidence>
<dbReference type="GO" id="GO:0000773">
    <property type="term" value="F:phosphatidyl-N-methylethanolamine N-methyltransferase activity"/>
    <property type="evidence" value="ECO:0007669"/>
    <property type="project" value="UniProtKB-UniRule"/>
</dbReference>
<feature type="topological domain" description="Lumenal" evidence="17">
    <location>
        <begin position="82"/>
        <end position="93"/>
    </location>
</feature>
<keyword evidence="7 17" id="KW-0812">Transmembrane</keyword>
<feature type="binding site" evidence="17">
    <location>
        <begin position="148"/>
        <end position="150"/>
    </location>
    <ligand>
        <name>S-adenosyl-L-methionine</name>
        <dbReference type="ChEBI" id="CHEBI:59789"/>
    </ligand>
</feature>
<feature type="transmembrane region" description="Helical" evidence="18">
    <location>
        <begin position="136"/>
        <end position="155"/>
    </location>
</feature>
<evidence type="ECO:0000256" key="17">
    <source>
        <dbReference type="HAMAP-Rule" id="MF_03216"/>
    </source>
</evidence>
<feature type="binding site" evidence="17">
    <location>
        <begin position="230"/>
        <end position="231"/>
    </location>
    <ligand>
        <name>S-adenosyl-L-methionine</name>
        <dbReference type="ChEBI" id="CHEBI:59789"/>
    </ligand>
</feature>
<reference evidence="19" key="1">
    <citation type="submission" date="2022-12" db="EMBL/GenBank/DDBJ databases">
        <authorList>
            <person name="Brejova B."/>
        </authorList>
    </citation>
    <scope>NUCLEOTIDE SEQUENCE</scope>
</reference>
<feature type="transmembrane region" description="Helical" evidence="18">
    <location>
        <begin position="100"/>
        <end position="116"/>
    </location>
</feature>